<dbReference type="PROSITE" id="PS50294">
    <property type="entry name" value="WD_REPEATS_REGION"/>
    <property type="match status" value="1"/>
</dbReference>
<feature type="compositionally biased region" description="Low complexity" evidence="10">
    <location>
        <begin position="97"/>
        <end position="113"/>
    </location>
</feature>
<dbReference type="InterPro" id="IPR001680">
    <property type="entry name" value="WD40_rpt"/>
</dbReference>
<dbReference type="GO" id="GO:0031087">
    <property type="term" value="P:deadenylation-independent decapping of nuclear-transcribed mRNA"/>
    <property type="evidence" value="ECO:0007669"/>
    <property type="project" value="InterPro"/>
</dbReference>
<evidence type="ECO:0000259" key="12">
    <source>
        <dbReference type="Pfam" id="PF21289"/>
    </source>
</evidence>
<evidence type="ECO:0000256" key="7">
    <source>
        <dbReference type="ARBA" id="ARBA00022737"/>
    </source>
</evidence>
<evidence type="ECO:0000313" key="14">
    <source>
        <dbReference type="Proteomes" id="UP000541444"/>
    </source>
</evidence>
<name>A0A7J7LFG8_9MAGN</name>
<dbReference type="FunFam" id="2.130.10.10:FF:000232">
    <property type="entry name" value="enhancer of mRNA-decapping protein 4"/>
    <property type="match status" value="1"/>
</dbReference>
<comment type="subcellular location">
    <subcellularLocation>
        <location evidence="1">Cytoplasm</location>
        <location evidence="1">P-body</location>
    </subcellularLocation>
</comment>
<dbReference type="EMBL" id="JACGCM010002328">
    <property type="protein sequence ID" value="KAF6141322.1"/>
    <property type="molecule type" value="Genomic_DNA"/>
</dbReference>
<evidence type="ECO:0000256" key="9">
    <source>
        <dbReference type="PROSITE-ProRule" id="PRU00221"/>
    </source>
</evidence>
<feature type="region of interest" description="Disordered" evidence="10">
    <location>
        <begin position="849"/>
        <end position="924"/>
    </location>
</feature>
<comment type="similarity">
    <text evidence="2">Belongs to the WD repeat EDC4 family.</text>
</comment>
<evidence type="ECO:0000256" key="3">
    <source>
        <dbReference type="ARBA" id="ARBA00022490"/>
    </source>
</evidence>
<evidence type="ECO:0000256" key="1">
    <source>
        <dbReference type="ARBA" id="ARBA00004201"/>
    </source>
</evidence>
<dbReference type="GO" id="GO:0000932">
    <property type="term" value="C:P-body"/>
    <property type="evidence" value="ECO:0007669"/>
    <property type="project" value="UniProtKB-SubCell"/>
</dbReference>
<comment type="caution">
    <text evidence="13">The sequence shown here is derived from an EMBL/GenBank/DDBJ whole genome shotgun (WGS) entry which is preliminary data.</text>
</comment>
<dbReference type="PANTHER" id="PTHR15598">
    <property type="entry name" value="ENHANCER OF MRNA-DECAPPING PROTEIN 4"/>
    <property type="match status" value="1"/>
</dbReference>
<evidence type="ECO:0000256" key="6">
    <source>
        <dbReference type="ARBA" id="ARBA00022664"/>
    </source>
</evidence>
<dbReference type="InterPro" id="IPR049404">
    <property type="entry name" value="EDC4_C"/>
</dbReference>
<dbReference type="PROSITE" id="PS00678">
    <property type="entry name" value="WD_REPEATS_1"/>
    <property type="match status" value="1"/>
</dbReference>
<feature type="compositionally biased region" description="Polar residues" evidence="10">
    <location>
        <begin position="854"/>
        <end position="886"/>
    </location>
</feature>
<protein>
    <recommendedName>
        <fullName evidence="15">Enhancer of mRNA-decapping protein 4</fullName>
    </recommendedName>
</protein>
<keyword evidence="8" id="KW-0175">Coiled coil</keyword>
<feature type="repeat" description="WD" evidence="9">
    <location>
        <begin position="371"/>
        <end position="404"/>
    </location>
</feature>
<feature type="compositionally biased region" description="Polar residues" evidence="10">
    <location>
        <begin position="898"/>
        <end position="924"/>
    </location>
</feature>
<dbReference type="SMART" id="SM00320">
    <property type="entry name" value="WD40"/>
    <property type="match status" value="2"/>
</dbReference>
<dbReference type="SUPFAM" id="SSF50978">
    <property type="entry name" value="WD40 repeat-like"/>
    <property type="match status" value="1"/>
</dbReference>
<feature type="domain" description="Enhancer of mRNA-decapping protein 4 C-terminal" evidence="12">
    <location>
        <begin position="1232"/>
        <end position="1350"/>
    </location>
</feature>
<keyword evidence="4" id="KW-0597">Phosphoprotein</keyword>
<dbReference type="InterPro" id="IPR019775">
    <property type="entry name" value="WD40_repeat_CS"/>
</dbReference>
<feature type="repeat" description="WD" evidence="9">
    <location>
        <begin position="252"/>
        <end position="294"/>
    </location>
</feature>
<dbReference type="Pfam" id="PF16529">
    <property type="entry name" value="Ge1_WD40"/>
    <property type="match status" value="1"/>
</dbReference>
<keyword evidence="3" id="KW-0963">Cytoplasm</keyword>
<feature type="compositionally biased region" description="Pro residues" evidence="10">
    <location>
        <begin position="45"/>
        <end position="56"/>
    </location>
</feature>
<feature type="region of interest" description="Disordered" evidence="10">
    <location>
        <begin position="1"/>
        <end position="177"/>
    </location>
</feature>
<keyword evidence="7" id="KW-0677">Repeat</keyword>
<dbReference type="Gene3D" id="1.10.220.100">
    <property type="entry name" value="conserved c-terminal region of ge- 1"/>
    <property type="match status" value="1"/>
</dbReference>
<gene>
    <name evidence="13" type="ORF">GIB67_008499</name>
</gene>
<keyword evidence="6" id="KW-0507">mRNA processing</keyword>
<dbReference type="Gene3D" id="2.130.10.10">
    <property type="entry name" value="YVTN repeat-like/Quinoprotein amine dehydrogenase"/>
    <property type="match status" value="1"/>
</dbReference>
<evidence type="ECO:0000313" key="13">
    <source>
        <dbReference type="EMBL" id="KAF6141322.1"/>
    </source>
</evidence>
<dbReference type="InterPro" id="IPR036322">
    <property type="entry name" value="WD40_repeat_dom_sf"/>
</dbReference>
<dbReference type="InterPro" id="IPR015943">
    <property type="entry name" value="WD40/YVTN_repeat-like_dom_sf"/>
</dbReference>
<evidence type="ECO:0000256" key="4">
    <source>
        <dbReference type="ARBA" id="ARBA00022553"/>
    </source>
</evidence>
<evidence type="ECO:0000259" key="11">
    <source>
        <dbReference type="Pfam" id="PF16529"/>
    </source>
</evidence>
<feature type="region of interest" description="Disordered" evidence="10">
    <location>
        <begin position="602"/>
        <end position="627"/>
    </location>
</feature>
<dbReference type="Proteomes" id="UP000541444">
    <property type="component" value="Unassembled WGS sequence"/>
</dbReference>
<dbReference type="FunFam" id="1.10.220.100:FF:000001">
    <property type="entry name" value="Enhancer of mRNA-decapping protein 4"/>
    <property type="match status" value="1"/>
</dbReference>
<reference evidence="13 14" key="1">
    <citation type="journal article" date="2020" name="IScience">
        <title>Genome Sequencing of the Endangered Kingdonia uniflora (Circaeasteraceae, Ranunculales) Reveals Potential Mechanisms of Evolutionary Specialization.</title>
        <authorList>
            <person name="Sun Y."/>
            <person name="Deng T."/>
            <person name="Zhang A."/>
            <person name="Moore M.J."/>
            <person name="Landis J.B."/>
            <person name="Lin N."/>
            <person name="Zhang H."/>
            <person name="Zhang X."/>
            <person name="Huang J."/>
            <person name="Zhang X."/>
            <person name="Sun H."/>
            <person name="Wang H."/>
        </authorList>
    </citation>
    <scope>NUCLEOTIDE SEQUENCE [LARGE SCALE GENOMIC DNA]</scope>
    <source>
        <strain evidence="13">TB1705</strain>
        <tissue evidence="13">Leaf</tissue>
    </source>
</reference>
<proteinExistence type="inferred from homology"/>
<feature type="compositionally biased region" description="Pro residues" evidence="10">
    <location>
        <begin position="124"/>
        <end position="141"/>
    </location>
</feature>
<feature type="compositionally biased region" description="Low complexity" evidence="10">
    <location>
        <begin position="1"/>
        <end position="11"/>
    </location>
</feature>
<keyword evidence="14" id="KW-1185">Reference proteome</keyword>
<keyword evidence="5 9" id="KW-0853">WD repeat</keyword>
<evidence type="ECO:0000256" key="10">
    <source>
        <dbReference type="SAM" id="MobiDB-lite"/>
    </source>
</evidence>
<dbReference type="Pfam" id="PF21289">
    <property type="entry name" value="EDC4_C"/>
    <property type="match status" value="1"/>
</dbReference>
<evidence type="ECO:0000256" key="5">
    <source>
        <dbReference type="ARBA" id="ARBA00022574"/>
    </source>
</evidence>
<dbReference type="PROSITE" id="PS50082">
    <property type="entry name" value="WD_REPEATS_2"/>
    <property type="match status" value="2"/>
</dbReference>
<feature type="domain" description="Enhancer of mRNA-decapping protein 4 WD40 repeat region" evidence="11">
    <location>
        <begin position="205"/>
        <end position="518"/>
    </location>
</feature>
<evidence type="ECO:0008006" key="15">
    <source>
        <dbReference type="Google" id="ProtNLM"/>
    </source>
</evidence>
<dbReference type="GO" id="GO:0006397">
    <property type="term" value="P:mRNA processing"/>
    <property type="evidence" value="ECO:0007669"/>
    <property type="project" value="UniProtKB-KW"/>
</dbReference>
<dbReference type="OrthoDB" id="21128at2759"/>
<accession>A0A7J7LFG8</accession>
<feature type="compositionally biased region" description="Low complexity" evidence="10">
    <location>
        <begin position="27"/>
        <end position="44"/>
    </location>
</feature>
<feature type="region of interest" description="Disordered" evidence="10">
    <location>
        <begin position="652"/>
        <end position="673"/>
    </location>
</feature>
<evidence type="ECO:0000256" key="8">
    <source>
        <dbReference type="ARBA" id="ARBA00023054"/>
    </source>
</evidence>
<organism evidence="13 14">
    <name type="scientific">Kingdonia uniflora</name>
    <dbReference type="NCBI Taxonomy" id="39325"/>
    <lineage>
        <taxon>Eukaryota</taxon>
        <taxon>Viridiplantae</taxon>
        <taxon>Streptophyta</taxon>
        <taxon>Embryophyta</taxon>
        <taxon>Tracheophyta</taxon>
        <taxon>Spermatophyta</taxon>
        <taxon>Magnoliopsida</taxon>
        <taxon>Ranunculales</taxon>
        <taxon>Circaeasteraceae</taxon>
        <taxon>Kingdonia</taxon>
    </lineage>
</organism>
<dbReference type="InterPro" id="IPR032401">
    <property type="entry name" value="EDC4_WD40"/>
</dbReference>
<sequence>MASAGNPNQQPGVGGVGQFDMNKFFKPSSNPNSPNPNHNNLVSYPTPPSSYPPPTGPFSYPSAQVTPFHNHNHYLPYPQDQLSPNLYNQRPIPYPTPLLQQPQLQNPPQNHNPGARLMALLGTNPPPPPTLEVPSPSPSPSPSTGGSEFSISTPSAPPANLVIPQMSPSRLPSNKLPRGRHLIGDHVVYDVDVRVQGEVQPQLEVSPITKYVSDPGLVVGRQIAVNKNYICYGLKLGAIRVLNINTALRSLLRGHTMRVSDMAFFAEDVHLLASASIDGRVFIWNINEGPDEEEKPQITGKIVVAIEIVGELESIHPRICWHSHKQEVLVVGIGNYVLKIDTTKVGKGVIFSAEEPLSCRIDKLVDGIQLVGKHDGEVTDLSMCQWMTSRLVSASSDGTVKIWEDRKMSPVAILRPHDGQPVNSATFLTAPHRPDHIILITGGPLGREVKIWISSSEEGWLLPSDAVSWQCTQTLVLKSSAESRVEEAFFNQVVALPRAGLILLANAKKNAIYVVHIEYGPYPAATRMDYIAEFTVTMPILSLTGTSECLADGDYAIQVYCVQTQAIQQYALDLSQCLPPPMLNVGIDKTDSTVSQAIETPNSNGFDSFETSQVNAPTKSAPTSRYPITSGTSDVSSFLLSTNSSMEVKQSVLPPAKTTDTDCTGSLSPPSPMSPKLARMLSALESPSIEPTSPLSDHGVEQPVLDYSVDRRLDAVSTNTSDVQNAPVLFKHPTHLITPSEILSTAVSSTEIAQVNLGRKGGEAKVEDLIVKNNLLESVMEVKVVGETGSSVQDEADSQREAGISVSNKKEKIFCSQASDLSGEMARESVAFTSEKLNLEDTRQIADGAREIDQPSNTGQEGVQNSTKNENVSEYATTTSIVSDSYPSEAKGKKSKGRNSQVPSTSSLTPSPFNSTDTSNEPDNVSSILHKEETFSQMLAMQEMLNELMSMQKEMQKQMASVVAVPVTKEGKRVEQALGRAMEKAIKANNDALWARLHEENTKREKVERDRAQQLTNLITNCVSKDFPAMLDKSLKKEVAAVGQSVARLVTPALEKAVSSAISESFQKGVGDKTVNQLEKSVNAKLEATVARQIQTQFQTAGKQALQDALKSSFEASAIPAIEVSCRTMFDQVNATFQKGMVEHTAAAQRQFESSPSQLVLALRDTINSVSSMTQTLTGELADGQRKLLAFAVAGANSNVVNPLVKQLSNGPLGGLHDMVEVPLDPTKELSRLIAESKYEEAFMAALQRSDVSIVSWLCSQVDLNGILSQSPLSMTQGVLLALIQQLACDFSNETSRKVTWMKDVALAINPGDPVIAAHVRPIFEQVYQILSHHHSLPSSNTTETSSIRLLMHLIHSLLTSCK</sequence>
<dbReference type="InterPro" id="IPR044938">
    <property type="entry name" value="EDC4_C_sf"/>
</dbReference>
<evidence type="ECO:0000256" key="2">
    <source>
        <dbReference type="ARBA" id="ARBA00009639"/>
    </source>
</evidence>
<dbReference type="InterPro" id="IPR045152">
    <property type="entry name" value="EDC4-like"/>
</dbReference>
<dbReference type="PANTHER" id="PTHR15598:SF5">
    <property type="entry name" value="ENHANCER OF MRNA-DECAPPING PROTEIN 4"/>
    <property type="match status" value="1"/>
</dbReference>